<evidence type="ECO:0000313" key="3">
    <source>
        <dbReference type="Proteomes" id="UP000016933"/>
    </source>
</evidence>
<protein>
    <submittedName>
        <fullName evidence="2">Uncharacterized protein</fullName>
    </submittedName>
</protein>
<dbReference type="AlphaFoldDB" id="N1PQX8"/>
<evidence type="ECO:0000256" key="1">
    <source>
        <dbReference type="SAM" id="MobiDB-lite"/>
    </source>
</evidence>
<gene>
    <name evidence="2" type="ORF">DOTSEDRAFT_72304</name>
</gene>
<dbReference type="Proteomes" id="UP000016933">
    <property type="component" value="Unassembled WGS sequence"/>
</dbReference>
<organism evidence="2 3">
    <name type="scientific">Dothistroma septosporum (strain NZE10 / CBS 128990)</name>
    <name type="common">Red band needle blight fungus</name>
    <name type="synonym">Mycosphaerella pini</name>
    <dbReference type="NCBI Taxonomy" id="675120"/>
    <lineage>
        <taxon>Eukaryota</taxon>
        <taxon>Fungi</taxon>
        <taxon>Dikarya</taxon>
        <taxon>Ascomycota</taxon>
        <taxon>Pezizomycotina</taxon>
        <taxon>Dothideomycetes</taxon>
        <taxon>Dothideomycetidae</taxon>
        <taxon>Mycosphaerellales</taxon>
        <taxon>Mycosphaerellaceae</taxon>
        <taxon>Dothistroma</taxon>
    </lineage>
</organism>
<dbReference type="EMBL" id="KB446539">
    <property type="protein sequence ID" value="EME44824.1"/>
    <property type="molecule type" value="Genomic_DNA"/>
</dbReference>
<dbReference type="HOGENOM" id="CLU_735705_0_0_1"/>
<evidence type="ECO:0000313" key="2">
    <source>
        <dbReference type="EMBL" id="EME44824.1"/>
    </source>
</evidence>
<feature type="compositionally biased region" description="Basic and acidic residues" evidence="1">
    <location>
        <begin position="15"/>
        <end position="25"/>
    </location>
</feature>
<name>N1PQX8_DOTSN</name>
<feature type="region of interest" description="Disordered" evidence="1">
    <location>
        <begin position="1"/>
        <end position="25"/>
    </location>
</feature>
<sequence>MSSQTSMSSTAGKADLTKAKEEDRRPVAVVIPEATATQVRVYPKQVLGIGHEGSLNLAALERPELSSLSGTWLRTVTESEYEDQVTLNQWVKSQEWTKPSLLSHEVRQSAGWMSRSQCHKANKRAARKVAAVAAADQKTQQNSSRPLLKIPQEIRLIIYDYVMVNNWDERQQAMQDTVASCSLEDTSSNDSDGDNNQDGSDVYCFSKELFRHEAETFKKQANIEQKKKDFRKTSAEPALLRVCRLLRSEGMKSYHQFLKAEKNCLIQRATKMYKCAEEKIKAAPKKEWLAEEAKSMAIALDLISDVEEQEKKLKHFGCGFKEDENEFEGRDTAHDDEANFGSREVDSEEEGDSDVAATNPAPGVRFSAGTPSPYCA</sequence>
<keyword evidence="3" id="KW-1185">Reference proteome</keyword>
<reference evidence="2 3" key="2">
    <citation type="journal article" date="2012" name="PLoS Pathog.">
        <title>Diverse lifestyles and strategies of plant pathogenesis encoded in the genomes of eighteen Dothideomycetes fungi.</title>
        <authorList>
            <person name="Ohm R.A."/>
            <person name="Feau N."/>
            <person name="Henrissat B."/>
            <person name="Schoch C.L."/>
            <person name="Horwitz B.A."/>
            <person name="Barry K.W."/>
            <person name="Condon B.J."/>
            <person name="Copeland A.C."/>
            <person name="Dhillon B."/>
            <person name="Glaser F."/>
            <person name="Hesse C.N."/>
            <person name="Kosti I."/>
            <person name="LaButti K."/>
            <person name="Lindquist E.A."/>
            <person name="Lucas S."/>
            <person name="Salamov A.A."/>
            <person name="Bradshaw R.E."/>
            <person name="Ciuffetti L."/>
            <person name="Hamelin R.C."/>
            <person name="Kema G.H.J."/>
            <person name="Lawrence C."/>
            <person name="Scott J.A."/>
            <person name="Spatafora J.W."/>
            <person name="Turgeon B.G."/>
            <person name="de Wit P.J.G.M."/>
            <person name="Zhong S."/>
            <person name="Goodwin S.B."/>
            <person name="Grigoriev I.V."/>
        </authorList>
    </citation>
    <scope>NUCLEOTIDE SEQUENCE [LARGE SCALE GENOMIC DNA]</scope>
    <source>
        <strain evidence="3">NZE10 / CBS 128990</strain>
    </source>
</reference>
<reference evidence="3" key="1">
    <citation type="journal article" date="2012" name="PLoS Genet.">
        <title>The genomes of the fungal plant pathogens Cladosporium fulvum and Dothistroma septosporum reveal adaptation to different hosts and lifestyles but also signatures of common ancestry.</title>
        <authorList>
            <person name="de Wit P.J.G.M."/>
            <person name="van der Burgt A."/>
            <person name="Oekmen B."/>
            <person name="Stergiopoulos I."/>
            <person name="Abd-Elsalam K.A."/>
            <person name="Aerts A.L."/>
            <person name="Bahkali A.H."/>
            <person name="Beenen H.G."/>
            <person name="Chettri P."/>
            <person name="Cox M.P."/>
            <person name="Datema E."/>
            <person name="de Vries R.P."/>
            <person name="Dhillon B."/>
            <person name="Ganley A.R."/>
            <person name="Griffiths S.A."/>
            <person name="Guo Y."/>
            <person name="Hamelin R.C."/>
            <person name="Henrissat B."/>
            <person name="Kabir M.S."/>
            <person name="Jashni M.K."/>
            <person name="Kema G."/>
            <person name="Klaubauf S."/>
            <person name="Lapidus A."/>
            <person name="Levasseur A."/>
            <person name="Lindquist E."/>
            <person name="Mehrabi R."/>
            <person name="Ohm R.A."/>
            <person name="Owen T.J."/>
            <person name="Salamov A."/>
            <person name="Schwelm A."/>
            <person name="Schijlen E."/>
            <person name="Sun H."/>
            <person name="van den Burg H.A."/>
            <person name="van Ham R.C.H.J."/>
            <person name="Zhang S."/>
            <person name="Goodwin S.B."/>
            <person name="Grigoriev I.V."/>
            <person name="Collemare J."/>
            <person name="Bradshaw R.E."/>
        </authorList>
    </citation>
    <scope>NUCLEOTIDE SEQUENCE [LARGE SCALE GENOMIC DNA]</scope>
    <source>
        <strain evidence="3">NZE10 / CBS 128990</strain>
    </source>
</reference>
<accession>N1PQX8</accession>
<feature type="compositionally biased region" description="Basic and acidic residues" evidence="1">
    <location>
        <begin position="327"/>
        <end position="337"/>
    </location>
</feature>
<feature type="region of interest" description="Disordered" evidence="1">
    <location>
        <begin position="325"/>
        <end position="376"/>
    </location>
</feature>
<dbReference type="OrthoDB" id="10590305at2759"/>
<proteinExistence type="predicted"/>
<feature type="compositionally biased region" description="Polar residues" evidence="1">
    <location>
        <begin position="1"/>
        <end position="11"/>
    </location>
</feature>